<organism evidence="2 3">
    <name type="scientific">Gimesia aquarii</name>
    <dbReference type="NCBI Taxonomy" id="2527964"/>
    <lineage>
        <taxon>Bacteria</taxon>
        <taxon>Pseudomonadati</taxon>
        <taxon>Planctomycetota</taxon>
        <taxon>Planctomycetia</taxon>
        <taxon>Planctomycetales</taxon>
        <taxon>Planctomycetaceae</taxon>
        <taxon>Gimesia</taxon>
    </lineage>
</organism>
<feature type="transmembrane region" description="Helical" evidence="1">
    <location>
        <begin position="94"/>
        <end position="115"/>
    </location>
</feature>
<keyword evidence="1" id="KW-0812">Transmembrane</keyword>
<evidence type="ECO:0000256" key="1">
    <source>
        <dbReference type="SAM" id="Phobius"/>
    </source>
</evidence>
<dbReference type="Proteomes" id="UP000318704">
    <property type="component" value="Chromosome"/>
</dbReference>
<evidence type="ECO:0008006" key="4">
    <source>
        <dbReference type="Google" id="ProtNLM"/>
    </source>
</evidence>
<feature type="transmembrane region" description="Helical" evidence="1">
    <location>
        <begin position="12"/>
        <end position="29"/>
    </location>
</feature>
<protein>
    <recommendedName>
        <fullName evidence="4">Peptidase family M50</fullName>
    </recommendedName>
</protein>
<proteinExistence type="predicted"/>
<evidence type="ECO:0000313" key="3">
    <source>
        <dbReference type="Proteomes" id="UP000318704"/>
    </source>
</evidence>
<feature type="transmembrane region" description="Helical" evidence="1">
    <location>
        <begin position="67"/>
        <end position="88"/>
    </location>
</feature>
<name>A0A517W2L0_9PLAN</name>
<dbReference type="EMBL" id="CP037920">
    <property type="protein sequence ID" value="QDT99488.1"/>
    <property type="molecule type" value="Genomic_DNA"/>
</dbReference>
<dbReference type="AlphaFoldDB" id="A0A517W2L0"/>
<dbReference type="KEGG" id="gaw:V144x_49990"/>
<keyword evidence="1" id="KW-1133">Transmembrane helix</keyword>
<dbReference type="Pfam" id="PF13398">
    <property type="entry name" value="Peptidase_M50B"/>
    <property type="match status" value="1"/>
</dbReference>
<gene>
    <name evidence="2" type="ORF">V144x_49990</name>
</gene>
<dbReference type="InterPro" id="IPR049500">
    <property type="entry name" value="Peptidase_M50B-like"/>
</dbReference>
<feature type="transmembrane region" description="Helical" evidence="1">
    <location>
        <begin position="135"/>
        <end position="153"/>
    </location>
</feature>
<accession>A0A517W2L0</accession>
<feature type="transmembrane region" description="Helical" evidence="1">
    <location>
        <begin position="173"/>
        <end position="191"/>
    </location>
</feature>
<evidence type="ECO:0000313" key="2">
    <source>
        <dbReference type="EMBL" id="QDT99488.1"/>
    </source>
</evidence>
<keyword evidence="1" id="KW-0472">Membrane</keyword>
<feature type="transmembrane region" description="Helical" evidence="1">
    <location>
        <begin position="35"/>
        <end position="55"/>
    </location>
</feature>
<dbReference type="RefSeq" id="WP_232102626.1">
    <property type="nucleotide sequence ID" value="NZ_CP037920.1"/>
</dbReference>
<sequence length="194" mass="21449">MRTPTVNRFYQLLFYLSLALIFWLAMMGIHELGHVIGAILTGGSVSQVVLHPLAISRTDLTDNPCPVIVVWAGPLLGVLIPLISLFVVRGLGWSQFRIIQFFAGFCLIANGAYIAGGSWEGIGDCGVMLHSGTPLWMMWLFGLLTIPAGFFLWHQLGSFQELIQKPEQISAQSAWTIFVLLISLIVLMELFSAR</sequence>
<reference evidence="2 3" key="1">
    <citation type="submission" date="2019-03" db="EMBL/GenBank/DDBJ databases">
        <title>Deep-cultivation of Planctomycetes and their phenomic and genomic characterization uncovers novel biology.</title>
        <authorList>
            <person name="Wiegand S."/>
            <person name="Jogler M."/>
            <person name="Boedeker C."/>
            <person name="Pinto D."/>
            <person name="Vollmers J."/>
            <person name="Rivas-Marin E."/>
            <person name="Kohn T."/>
            <person name="Peeters S.H."/>
            <person name="Heuer A."/>
            <person name="Rast P."/>
            <person name="Oberbeckmann S."/>
            <person name="Bunk B."/>
            <person name="Jeske O."/>
            <person name="Meyerdierks A."/>
            <person name="Storesund J.E."/>
            <person name="Kallscheuer N."/>
            <person name="Luecker S."/>
            <person name="Lage O.M."/>
            <person name="Pohl T."/>
            <person name="Merkel B.J."/>
            <person name="Hornburger P."/>
            <person name="Mueller R.-W."/>
            <person name="Bruemmer F."/>
            <person name="Labrenz M."/>
            <person name="Spormann A.M."/>
            <person name="Op den Camp H."/>
            <person name="Overmann J."/>
            <person name="Amann R."/>
            <person name="Jetten M.S.M."/>
            <person name="Mascher T."/>
            <person name="Medema M.H."/>
            <person name="Devos D.P."/>
            <person name="Kaster A.-K."/>
            <person name="Ovreas L."/>
            <person name="Rohde M."/>
            <person name="Galperin M.Y."/>
            <person name="Jogler C."/>
        </authorList>
    </citation>
    <scope>NUCLEOTIDE SEQUENCE [LARGE SCALE GENOMIC DNA]</scope>
    <source>
        <strain evidence="2 3">V144</strain>
    </source>
</reference>